<feature type="signal peptide" evidence="8">
    <location>
        <begin position="1"/>
        <end position="33"/>
    </location>
</feature>
<keyword evidence="2 6" id="KW-0349">Heme</keyword>
<feature type="domain" description="Cytochrome c" evidence="9">
    <location>
        <begin position="185"/>
        <end position="265"/>
    </location>
</feature>
<dbReference type="PRINTS" id="PR00607">
    <property type="entry name" value="CYTCHROMECIE"/>
</dbReference>
<dbReference type="SUPFAM" id="SSF46626">
    <property type="entry name" value="Cytochrome c"/>
    <property type="match status" value="2"/>
</dbReference>
<dbReference type="GO" id="GO:0005506">
    <property type="term" value="F:iron ion binding"/>
    <property type="evidence" value="ECO:0007669"/>
    <property type="project" value="InterPro"/>
</dbReference>
<feature type="region of interest" description="Disordered" evidence="7">
    <location>
        <begin position="158"/>
        <end position="184"/>
    </location>
</feature>
<feature type="chain" id="PRO_5019516621" evidence="8">
    <location>
        <begin position="34"/>
        <end position="266"/>
    </location>
</feature>
<organism evidence="10 11">
    <name type="scientific">Thiohalobacter thiocyanaticus</name>
    <dbReference type="NCBI Taxonomy" id="585455"/>
    <lineage>
        <taxon>Bacteria</taxon>
        <taxon>Pseudomonadati</taxon>
        <taxon>Pseudomonadota</taxon>
        <taxon>Gammaproteobacteria</taxon>
        <taxon>Thiohalobacterales</taxon>
        <taxon>Thiohalobacteraceae</taxon>
        <taxon>Thiohalobacter</taxon>
    </lineage>
</organism>
<accession>A0A426QJS9</accession>
<reference evidence="10 11" key="1">
    <citation type="journal article" date="2010" name="Int. J. Syst. Evol. Microbiol.">
        <title>Thiohalobacter thiocyanaticus gen. nov., sp. nov., a moderately halophilic, sulfur-oxidizing gammaproteobacterium from hypersaline lakes, that utilizes thiocyanate.</title>
        <authorList>
            <person name="Sorokin D.Y."/>
            <person name="Kovaleva O.L."/>
            <person name="Tourova T.P."/>
            <person name="Muyzer G."/>
        </authorList>
    </citation>
    <scope>NUCLEOTIDE SEQUENCE [LARGE SCALE GENOMIC DNA]</scope>
    <source>
        <strain evidence="10 11">Hrh1</strain>
    </source>
</reference>
<keyword evidence="1" id="KW-0813">Transport</keyword>
<dbReference type="GO" id="GO:0009055">
    <property type="term" value="F:electron transfer activity"/>
    <property type="evidence" value="ECO:0007669"/>
    <property type="project" value="InterPro"/>
</dbReference>
<dbReference type="Pfam" id="PF13442">
    <property type="entry name" value="Cytochrome_CBB3"/>
    <property type="match status" value="2"/>
</dbReference>
<evidence type="ECO:0000256" key="5">
    <source>
        <dbReference type="ARBA" id="ARBA00023004"/>
    </source>
</evidence>
<name>A0A426QJS9_9GAMM</name>
<feature type="domain" description="Cytochrome c" evidence="9">
    <location>
        <begin position="72"/>
        <end position="152"/>
    </location>
</feature>
<sequence>METNRMYKVTTPNFRHLGTCWLLGLFLAAGAQAADPMQAESIESQIAPVGTVKVAGKSAGGDGAAAAGDAGGAARSGSDVYNNFCIACHGSGVAGAPKTGDEAAWAPRADKGMDGLLETATNGLNAMPPKGTCADCSADELRGAIAFMLDESGVEVEAGSDDAAAAAEPAAPADEAAADADGEGVDEARAKEIYQSKCFACHGTGAAGAPVLGKADAWAPRIEQGMDTLVKHAKDGLNAMPPMGTCMDCSEAEIRAVVEYMVTESE</sequence>
<feature type="compositionally biased region" description="Low complexity" evidence="7">
    <location>
        <begin position="161"/>
        <end position="175"/>
    </location>
</feature>
<evidence type="ECO:0000256" key="4">
    <source>
        <dbReference type="ARBA" id="ARBA00022982"/>
    </source>
</evidence>
<dbReference type="AlphaFoldDB" id="A0A426QJS9"/>
<evidence type="ECO:0000256" key="3">
    <source>
        <dbReference type="ARBA" id="ARBA00022723"/>
    </source>
</evidence>
<evidence type="ECO:0000259" key="9">
    <source>
        <dbReference type="PROSITE" id="PS51007"/>
    </source>
</evidence>
<gene>
    <name evidence="10" type="ORF">D6C00_08670</name>
</gene>
<dbReference type="PROSITE" id="PS51007">
    <property type="entry name" value="CYTC"/>
    <property type="match status" value="2"/>
</dbReference>
<dbReference type="InterPro" id="IPR036909">
    <property type="entry name" value="Cyt_c-like_dom_sf"/>
</dbReference>
<evidence type="ECO:0000256" key="6">
    <source>
        <dbReference type="PROSITE-ProRule" id="PRU00433"/>
    </source>
</evidence>
<evidence type="ECO:0000256" key="8">
    <source>
        <dbReference type="SAM" id="SignalP"/>
    </source>
</evidence>
<dbReference type="Gene3D" id="1.10.760.10">
    <property type="entry name" value="Cytochrome c-like domain"/>
    <property type="match status" value="2"/>
</dbReference>
<keyword evidence="3 6" id="KW-0479">Metal-binding</keyword>
<dbReference type="PANTHER" id="PTHR40942">
    <property type="match status" value="1"/>
</dbReference>
<evidence type="ECO:0000256" key="7">
    <source>
        <dbReference type="SAM" id="MobiDB-lite"/>
    </source>
</evidence>
<keyword evidence="5 6" id="KW-0408">Iron</keyword>
<dbReference type="InterPro" id="IPR002323">
    <property type="entry name" value="Cyt_CIE"/>
</dbReference>
<proteinExistence type="predicted"/>
<dbReference type="GO" id="GO:0020037">
    <property type="term" value="F:heme binding"/>
    <property type="evidence" value="ECO:0007669"/>
    <property type="project" value="InterPro"/>
</dbReference>
<evidence type="ECO:0000313" key="11">
    <source>
        <dbReference type="Proteomes" id="UP000287798"/>
    </source>
</evidence>
<comment type="caution">
    <text evidence="10">The sequence shown here is derived from an EMBL/GenBank/DDBJ whole genome shotgun (WGS) entry which is preliminary data.</text>
</comment>
<evidence type="ECO:0000256" key="1">
    <source>
        <dbReference type="ARBA" id="ARBA00022448"/>
    </source>
</evidence>
<keyword evidence="8" id="KW-0732">Signal</keyword>
<dbReference type="InterPro" id="IPR009056">
    <property type="entry name" value="Cyt_c-like_dom"/>
</dbReference>
<dbReference type="EMBL" id="QZMU01000001">
    <property type="protein sequence ID" value="RRQ22013.1"/>
    <property type="molecule type" value="Genomic_DNA"/>
</dbReference>
<protein>
    <submittedName>
        <fullName evidence="10">Cytochrome c5 family protein</fullName>
    </submittedName>
</protein>
<evidence type="ECO:0000256" key="2">
    <source>
        <dbReference type="ARBA" id="ARBA00022617"/>
    </source>
</evidence>
<dbReference type="PANTHER" id="PTHR40942:SF4">
    <property type="entry name" value="CYTOCHROME C5"/>
    <property type="match status" value="1"/>
</dbReference>
<keyword evidence="11" id="KW-1185">Reference proteome</keyword>
<evidence type="ECO:0000313" key="10">
    <source>
        <dbReference type="EMBL" id="RRQ22013.1"/>
    </source>
</evidence>
<dbReference type="Proteomes" id="UP000287798">
    <property type="component" value="Unassembled WGS sequence"/>
</dbReference>
<keyword evidence="4" id="KW-0249">Electron transport</keyword>